<dbReference type="PIRSF" id="PIRSF033905">
    <property type="entry name" value="UCP033905"/>
    <property type="match status" value="1"/>
</dbReference>
<proteinExistence type="predicted"/>
<dbReference type="InterPro" id="IPR009645">
    <property type="entry name" value="GguC"/>
</dbReference>
<dbReference type="InterPro" id="IPR036663">
    <property type="entry name" value="Fumarylacetoacetase_C_sf"/>
</dbReference>
<dbReference type="OrthoDB" id="108649at2"/>
<evidence type="ECO:0008006" key="3">
    <source>
        <dbReference type="Google" id="ProtNLM"/>
    </source>
</evidence>
<dbReference type="SUPFAM" id="SSF56529">
    <property type="entry name" value="FAH"/>
    <property type="match status" value="1"/>
</dbReference>
<evidence type="ECO:0000313" key="2">
    <source>
        <dbReference type="Proteomes" id="UP000199495"/>
    </source>
</evidence>
<protein>
    <recommendedName>
        <fullName evidence="3">GguC protein</fullName>
    </recommendedName>
</protein>
<dbReference type="RefSeq" id="WP_090597511.1">
    <property type="nucleotide sequence ID" value="NZ_FNCS01000010.1"/>
</dbReference>
<dbReference type="AlphaFoldDB" id="A0A1G7XSQ4"/>
<dbReference type="Gene3D" id="3.90.850.10">
    <property type="entry name" value="Fumarylacetoacetase-like, C-terminal domain"/>
    <property type="match status" value="1"/>
</dbReference>
<dbReference type="EMBL" id="FNCS01000010">
    <property type="protein sequence ID" value="SDG86740.1"/>
    <property type="molecule type" value="Genomic_DNA"/>
</dbReference>
<gene>
    <name evidence="1" type="ORF">SAMN04487974_11082</name>
</gene>
<dbReference type="Proteomes" id="UP000199495">
    <property type="component" value="Unassembled WGS sequence"/>
</dbReference>
<dbReference type="GO" id="GO:0003824">
    <property type="term" value="F:catalytic activity"/>
    <property type="evidence" value="ECO:0007669"/>
    <property type="project" value="InterPro"/>
</dbReference>
<organism evidence="1 2">
    <name type="scientific">Pelagibacterium luteolum</name>
    <dbReference type="NCBI Taxonomy" id="440168"/>
    <lineage>
        <taxon>Bacteria</taxon>
        <taxon>Pseudomonadati</taxon>
        <taxon>Pseudomonadota</taxon>
        <taxon>Alphaproteobacteria</taxon>
        <taxon>Hyphomicrobiales</taxon>
        <taxon>Devosiaceae</taxon>
        <taxon>Pelagibacterium</taxon>
    </lineage>
</organism>
<sequence length="332" mass="35468">MFISQFVDENGVRHVAARSSDNANIVRGVSSVRELAEKAIAAGKSISGLVAELGLGDTVDLAAAYADGRVLAPIDHDVSAQLHLTGTGLTHLGSASTRNAMHQKAADPENLTDSMKMFQMGLEGGKPGDGKSGVQPEWFYKGNGHALVAPGQPIISPSFALDAGEEPEIAGIYLNGPDGTPHRIGFALANEFSDHITERQNYLYLAHSKLRPAAIGPEILVGDLPGHVEGKSRIVRDGQTIWEKPFVSGEDNMSHTIANLEHHHFKYEIFCQPGDIHIHMFGTATLSFADGISTQAGDVFEIEAAPFGLPLRNRLDIDTTRAADAPVKIAVL</sequence>
<evidence type="ECO:0000313" key="1">
    <source>
        <dbReference type="EMBL" id="SDG86740.1"/>
    </source>
</evidence>
<accession>A0A1G7XSQ4</accession>
<name>A0A1G7XSQ4_9HYPH</name>
<reference evidence="1 2" key="1">
    <citation type="submission" date="2016-10" db="EMBL/GenBank/DDBJ databases">
        <authorList>
            <person name="de Groot N.N."/>
        </authorList>
    </citation>
    <scope>NUCLEOTIDE SEQUENCE [LARGE SCALE GENOMIC DNA]</scope>
    <source>
        <strain evidence="1 2">CGMCC 1.10267</strain>
    </source>
</reference>
<dbReference type="NCBIfam" id="NF040903">
    <property type="entry name" value="GguC"/>
    <property type="match status" value="1"/>
</dbReference>
<keyword evidence="2" id="KW-1185">Reference proteome</keyword>
<dbReference type="STRING" id="440168.SAMN04487974_11082"/>